<evidence type="ECO:0000256" key="8">
    <source>
        <dbReference type="ARBA" id="ARBA00023136"/>
    </source>
</evidence>
<dbReference type="PROSITE" id="PS01188">
    <property type="entry name" value="ELO"/>
    <property type="match status" value="1"/>
</dbReference>
<feature type="transmembrane region" description="Helical" evidence="10">
    <location>
        <begin position="90"/>
        <end position="108"/>
    </location>
</feature>
<protein>
    <recommendedName>
        <fullName evidence="10">Elongation of very long chain fatty acids protein</fullName>
        <ecNumber evidence="10">2.3.1.199</ecNumber>
    </recommendedName>
    <alternativeName>
        <fullName evidence="10">Very-long-chain 3-oxoacyl-CoA synthase</fullName>
    </alternativeName>
</protein>
<dbReference type="EMBL" id="OB660435">
    <property type="protein sequence ID" value="CAD7224762.1"/>
    <property type="molecule type" value="Genomic_DNA"/>
</dbReference>
<name>A0A7R8W4J3_9CRUS</name>
<gene>
    <name evidence="11" type="ORF">CTOB1V02_LOCUS2715</name>
</gene>
<proteinExistence type="inferred from homology"/>
<dbReference type="PANTHER" id="PTHR11157:SF17">
    <property type="entry name" value="ELONGATION OF VERY LONG CHAIN FATTY ACIDS PROTEIN 6"/>
    <property type="match status" value="1"/>
</dbReference>
<accession>A0A7R8W4J3</accession>
<keyword evidence="7 10" id="KW-0443">Lipid metabolism</keyword>
<keyword evidence="8 10" id="KW-0472">Membrane</keyword>
<keyword evidence="2 10" id="KW-0444">Lipid biosynthesis</keyword>
<evidence type="ECO:0000256" key="9">
    <source>
        <dbReference type="ARBA" id="ARBA00023160"/>
    </source>
</evidence>
<keyword evidence="9 10" id="KW-0275">Fatty acid biosynthesis</keyword>
<dbReference type="GO" id="GO:0005789">
    <property type="term" value="C:endoplasmic reticulum membrane"/>
    <property type="evidence" value="ECO:0007669"/>
    <property type="project" value="TreeGrafter"/>
</dbReference>
<evidence type="ECO:0000256" key="3">
    <source>
        <dbReference type="ARBA" id="ARBA00022679"/>
    </source>
</evidence>
<dbReference type="AlphaFoldDB" id="A0A7R8W4J3"/>
<dbReference type="GO" id="GO:0042761">
    <property type="term" value="P:very long-chain fatty acid biosynthetic process"/>
    <property type="evidence" value="ECO:0007669"/>
    <property type="project" value="TreeGrafter"/>
</dbReference>
<feature type="transmembrane region" description="Helical" evidence="10">
    <location>
        <begin position="252"/>
        <end position="275"/>
    </location>
</feature>
<comment type="subcellular location">
    <subcellularLocation>
        <location evidence="1">Membrane</location>
        <topology evidence="1">Multi-pass membrane protein</topology>
    </subcellularLocation>
</comment>
<evidence type="ECO:0000256" key="1">
    <source>
        <dbReference type="ARBA" id="ARBA00004141"/>
    </source>
</evidence>
<comment type="catalytic activity">
    <reaction evidence="10">
        <text>a very-long-chain acyl-CoA + malonyl-CoA + H(+) = a very-long-chain 3-oxoacyl-CoA + CO2 + CoA</text>
        <dbReference type="Rhea" id="RHEA:32727"/>
        <dbReference type="ChEBI" id="CHEBI:15378"/>
        <dbReference type="ChEBI" id="CHEBI:16526"/>
        <dbReference type="ChEBI" id="CHEBI:57287"/>
        <dbReference type="ChEBI" id="CHEBI:57384"/>
        <dbReference type="ChEBI" id="CHEBI:90725"/>
        <dbReference type="ChEBI" id="CHEBI:90736"/>
        <dbReference type="EC" id="2.3.1.199"/>
    </reaction>
</comment>
<sequence length="296" mass="34924">MPLSTLNSSLLELYNETGVSASRQNLIWYPPHFPLEDEFDNVASFLWMQENWTLSIWISVIYVCTIFLGRRIMKNRPAFDLKQPMEIWNCVLAVYSILGCMKSVPYLLTVIQKEGLQSLCTHHHEIELFRPAVVWGWLFAYSKVVELGDTLFIVLRKRPLLFLHWYHHVTVLIYCWFSMRDYTPSGLWFSSMNYFVHAFMYTYYSLRSMDIKVPRKAAQFLTLTQILQMIVGCYVSFISFKLKYADPSCLVTWPNIFASFVMYLSYWMLFMHFFYQAYVSKARRSAASSKGGEKLE</sequence>
<evidence type="ECO:0000256" key="7">
    <source>
        <dbReference type="ARBA" id="ARBA00023098"/>
    </source>
</evidence>
<evidence type="ECO:0000256" key="4">
    <source>
        <dbReference type="ARBA" id="ARBA00022692"/>
    </source>
</evidence>
<dbReference type="GO" id="GO:0034625">
    <property type="term" value="P:fatty acid elongation, monounsaturated fatty acid"/>
    <property type="evidence" value="ECO:0007669"/>
    <property type="project" value="TreeGrafter"/>
</dbReference>
<keyword evidence="6 10" id="KW-1133">Transmembrane helix</keyword>
<evidence type="ECO:0000313" key="11">
    <source>
        <dbReference type="EMBL" id="CAD7224762.1"/>
    </source>
</evidence>
<feature type="transmembrane region" description="Helical" evidence="10">
    <location>
        <begin position="128"/>
        <end position="148"/>
    </location>
</feature>
<organism evidence="11">
    <name type="scientific">Cyprideis torosa</name>
    <dbReference type="NCBI Taxonomy" id="163714"/>
    <lineage>
        <taxon>Eukaryota</taxon>
        <taxon>Metazoa</taxon>
        <taxon>Ecdysozoa</taxon>
        <taxon>Arthropoda</taxon>
        <taxon>Crustacea</taxon>
        <taxon>Oligostraca</taxon>
        <taxon>Ostracoda</taxon>
        <taxon>Podocopa</taxon>
        <taxon>Podocopida</taxon>
        <taxon>Cytherocopina</taxon>
        <taxon>Cytheroidea</taxon>
        <taxon>Cytherideidae</taxon>
        <taxon>Cyprideis</taxon>
    </lineage>
</organism>
<dbReference type="InterPro" id="IPR030457">
    <property type="entry name" value="ELO_CS"/>
</dbReference>
<keyword evidence="3 10" id="KW-0808">Transferase</keyword>
<dbReference type="GO" id="GO:0030148">
    <property type="term" value="P:sphingolipid biosynthetic process"/>
    <property type="evidence" value="ECO:0007669"/>
    <property type="project" value="TreeGrafter"/>
</dbReference>
<dbReference type="OrthoDB" id="10259681at2759"/>
<dbReference type="EC" id="2.3.1.199" evidence="10"/>
<comment type="similarity">
    <text evidence="10">Belongs to the ELO family.</text>
</comment>
<dbReference type="GO" id="GO:0009922">
    <property type="term" value="F:fatty acid elongase activity"/>
    <property type="evidence" value="ECO:0007669"/>
    <property type="project" value="UniProtKB-EC"/>
</dbReference>
<dbReference type="PANTHER" id="PTHR11157">
    <property type="entry name" value="FATTY ACID ACYL TRANSFERASE-RELATED"/>
    <property type="match status" value="1"/>
</dbReference>
<evidence type="ECO:0000256" key="10">
    <source>
        <dbReference type="RuleBase" id="RU361115"/>
    </source>
</evidence>
<reference evidence="11" key="1">
    <citation type="submission" date="2020-11" db="EMBL/GenBank/DDBJ databases">
        <authorList>
            <person name="Tran Van P."/>
        </authorList>
    </citation>
    <scope>NUCLEOTIDE SEQUENCE</scope>
</reference>
<feature type="transmembrane region" description="Helical" evidence="10">
    <location>
        <begin position="52"/>
        <end position="69"/>
    </location>
</feature>
<evidence type="ECO:0000256" key="6">
    <source>
        <dbReference type="ARBA" id="ARBA00022989"/>
    </source>
</evidence>
<evidence type="ECO:0000256" key="2">
    <source>
        <dbReference type="ARBA" id="ARBA00022516"/>
    </source>
</evidence>
<dbReference type="GO" id="GO:0019367">
    <property type="term" value="P:fatty acid elongation, saturated fatty acid"/>
    <property type="evidence" value="ECO:0007669"/>
    <property type="project" value="TreeGrafter"/>
</dbReference>
<feature type="transmembrane region" description="Helical" evidence="10">
    <location>
        <begin position="185"/>
        <end position="206"/>
    </location>
</feature>
<feature type="transmembrane region" description="Helical" evidence="10">
    <location>
        <begin position="160"/>
        <end position="179"/>
    </location>
</feature>
<dbReference type="Pfam" id="PF01151">
    <property type="entry name" value="ELO"/>
    <property type="match status" value="1"/>
</dbReference>
<keyword evidence="4 10" id="KW-0812">Transmembrane</keyword>
<evidence type="ECO:0000256" key="5">
    <source>
        <dbReference type="ARBA" id="ARBA00022832"/>
    </source>
</evidence>
<keyword evidence="5 10" id="KW-0276">Fatty acid metabolism</keyword>
<dbReference type="GO" id="GO:0034626">
    <property type="term" value="P:fatty acid elongation, polyunsaturated fatty acid"/>
    <property type="evidence" value="ECO:0007669"/>
    <property type="project" value="TreeGrafter"/>
</dbReference>
<feature type="transmembrane region" description="Helical" evidence="10">
    <location>
        <begin position="218"/>
        <end position="240"/>
    </location>
</feature>
<dbReference type="InterPro" id="IPR002076">
    <property type="entry name" value="ELO_fam"/>
</dbReference>